<organism evidence="2 3">
    <name type="scientific">Rugosimonospora africana</name>
    <dbReference type="NCBI Taxonomy" id="556532"/>
    <lineage>
        <taxon>Bacteria</taxon>
        <taxon>Bacillati</taxon>
        <taxon>Actinomycetota</taxon>
        <taxon>Actinomycetes</taxon>
        <taxon>Micromonosporales</taxon>
        <taxon>Micromonosporaceae</taxon>
        <taxon>Rugosimonospora</taxon>
    </lineage>
</organism>
<name>A0A8J3QWJ9_9ACTN</name>
<dbReference type="EMBL" id="BONZ01000060">
    <property type="protein sequence ID" value="GIH17866.1"/>
    <property type="molecule type" value="Genomic_DNA"/>
</dbReference>
<keyword evidence="3" id="KW-1185">Reference proteome</keyword>
<proteinExistence type="predicted"/>
<evidence type="ECO:0000313" key="2">
    <source>
        <dbReference type="EMBL" id="GIH17866.1"/>
    </source>
</evidence>
<accession>A0A8J3QWJ9</accession>
<feature type="region of interest" description="Disordered" evidence="1">
    <location>
        <begin position="1"/>
        <end position="20"/>
    </location>
</feature>
<feature type="region of interest" description="Disordered" evidence="1">
    <location>
        <begin position="78"/>
        <end position="99"/>
    </location>
</feature>
<comment type="caution">
    <text evidence="2">The sequence shown here is derived from an EMBL/GenBank/DDBJ whole genome shotgun (WGS) entry which is preliminary data.</text>
</comment>
<evidence type="ECO:0000313" key="3">
    <source>
        <dbReference type="Proteomes" id="UP000642748"/>
    </source>
</evidence>
<sequence length="99" mass="11053">MDVRGWFRPRRHSSEPTDAPADRCELCGVSVAEERVCGLVADAAVVRPNEPALDGWRLLTACSREHLLELTTRCQQTEYQQTGYQQNDPDPIAAGSRRA</sequence>
<dbReference type="AlphaFoldDB" id="A0A8J3QWJ9"/>
<evidence type="ECO:0000256" key="1">
    <source>
        <dbReference type="SAM" id="MobiDB-lite"/>
    </source>
</evidence>
<gene>
    <name evidence="2" type="ORF">Raf01_60380</name>
</gene>
<dbReference type="RefSeq" id="WP_203921413.1">
    <property type="nucleotide sequence ID" value="NZ_BONZ01000060.1"/>
</dbReference>
<reference evidence="2" key="1">
    <citation type="submission" date="2021-01" db="EMBL/GenBank/DDBJ databases">
        <title>Whole genome shotgun sequence of Rugosimonospora africana NBRC 104875.</title>
        <authorList>
            <person name="Komaki H."/>
            <person name="Tamura T."/>
        </authorList>
    </citation>
    <scope>NUCLEOTIDE SEQUENCE</scope>
    <source>
        <strain evidence="2">NBRC 104875</strain>
    </source>
</reference>
<dbReference type="Proteomes" id="UP000642748">
    <property type="component" value="Unassembled WGS sequence"/>
</dbReference>
<protein>
    <submittedName>
        <fullName evidence="2">Uncharacterized protein</fullName>
    </submittedName>
</protein>